<dbReference type="EMBL" id="OX380482">
    <property type="protein sequence ID" value="CAI5383995.1"/>
    <property type="molecule type" value="Genomic_RNA"/>
</dbReference>
<comment type="catalytic activity">
    <reaction evidence="19">
        <text>a 5'-end triphospho-adenylyl-adenylyl-cytidylyl-adenosine in mRNA + GDP + H(+) = a 5'-end (5'-triphosphoguanosine)-adenylyl-adenylyl-cytidylyl-adenosine in mRNA + diphosphate</text>
        <dbReference type="Rhea" id="RHEA:65436"/>
        <dbReference type="Rhea" id="RHEA-COMP:16797"/>
        <dbReference type="Rhea" id="RHEA-COMP:16799"/>
        <dbReference type="ChEBI" id="CHEBI:15378"/>
        <dbReference type="ChEBI" id="CHEBI:33019"/>
        <dbReference type="ChEBI" id="CHEBI:58189"/>
        <dbReference type="ChEBI" id="CHEBI:156484"/>
        <dbReference type="ChEBI" id="CHEBI:156503"/>
        <dbReference type="EC" id="2.7.7.88"/>
    </reaction>
</comment>
<evidence type="ECO:0000256" key="3">
    <source>
        <dbReference type="ARBA" id="ARBA00012494"/>
    </source>
</evidence>
<evidence type="ECO:0000256" key="25">
    <source>
        <dbReference type="ARBA" id="ARBA00047370"/>
    </source>
</evidence>
<dbReference type="EC" id="2.7.7.88" evidence="4"/>
<evidence type="ECO:0000256" key="5">
    <source>
        <dbReference type="ARBA" id="ARBA00022484"/>
    </source>
</evidence>
<comment type="subcellular location">
    <subcellularLocation>
        <location evidence="1">Host cytoplasm</location>
    </subcellularLocation>
    <subcellularLocation>
        <location evidence="2">Virion</location>
    </subcellularLocation>
</comment>
<dbReference type="GO" id="GO:0005524">
    <property type="term" value="F:ATP binding"/>
    <property type="evidence" value="ECO:0007669"/>
    <property type="project" value="UniProtKB-KW"/>
</dbReference>
<evidence type="ECO:0000256" key="23">
    <source>
        <dbReference type="ARBA" id="ARBA00031012"/>
    </source>
</evidence>
<proteinExistence type="predicted"/>
<gene>
    <name evidence="29" type="primary">L RNA-dependent RNA polymerase</name>
</gene>
<keyword evidence="11" id="KW-0547">Nucleotide-binding</keyword>
<keyword evidence="16" id="KW-0506">mRNA capping</keyword>
<name>A0A9C7GWP0_9RHAB</name>
<dbReference type="GO" id="GO:0016787">
    <property type="term" value="F:hydrolase activity"/>
    <property type="evidence" value="ECO:0007669"/>
    <property type="project" value="UniProtKB-KW"/>
</dbReference>
<dbReference type="GO" id="GO:0044423">
    <property type="term" value="C:virion component"/>
    <property type="evidence" value="ECO:0007669"/>
    <property type="project" value="UniProtKB-KW"/>
</dbReference>
<comment type="catalytic activity">
    <reaction evidence="20">
        <text>a 5'-end (5'-triphosphoguanosine)-(2'-O-methyladenylyl)-adenylyl-cytidylyl-adenosine in mRNA + S-adenosyl-L-methionine = a 5'-end (N(7)-methyl 5'-triphosphoguanosine)-(2'-O-methyladenylyl)-adenylyl-cytidylyl-adenosine in mRNA + S-adenosyl-L-homocysteine</text>
        <dbReference type="Rhea" id="RHEA:65440"/>
        <dbReference type="Rhea" id="RHEA-COMP:16798"/>
        <dbReference type="Rhea" id="RHEA-COMP:16801"/>
        <dbReference type="ChEBI" id="CHEBI:57856"/>
        <dbReference type="ChEBI" id="CHEBI:59789"/>
        <dbReference type="ChEBI" id="CHEBI:156482"/>
        <dbReference type="ChEBI" id="CHEBI:156483"/>
    </reaction>
</comment>
<evidence type="ECO:0000256" key="13">
    <source>
        <dbReference type="ARBA" id="ARBA00022840"/>
    </source>
</evidence>
<keyword evidence="9" id="KW-0949">S-adenosyl-L-methionine</keyword>
<keyword evidence="13" id="KW-0067">ATP-binding</keyword>
<comment type="catalytic activity">
    <reaction evidence="24">
        <text>a 5'-end (5'-triphosphoguanosine)-adenylyl-adenylyl-cytidylyl-adenosine in mRNA + S-adenosyl-L-methionine = a 5'-end (5'-triphosphoguanosine)-(2'-O-methyladenylyl)-adenylyl-cytidylyl-adenosine in mRNA + S-adenosyl-L-homocysteine + H(+)</text>
        <dbReference type="Rhea" id="RHEA:65380"/>
        <dbReference type="Rhea" id="RHEA-COMP:16797"/>
        <dbReference type="Rhea" id="RHEA-COMP:16801"/>
        <dbReference type="ChEBI" id="CHEBI:15378"/>
        <dbReference type="ChEBI" id="CHEBI:57856"/>
        <dbReference type="ChEBI" id="CHEBI:59789"/>
        <dbReference type="ChEBI" id="CHEBI:156482"/>
        <dbReference type="ChEBI" id="CHEBI:156484"/>
    </reaction>
</comment>
<keyword evidence="14" id="KW-0946">Virion</keyword>
<keyword evidence="7" id="KW-0507">mRNA processing</keyword>
<keyword evidence="8" id="KW-0808">Transferase</keyword>
<dbReference type="EC" id="2.7.7.48" evidence="3"/>
<feature type="domain" description="Mononegavirus-type SAM-dependent 2'-O-MTase" evidence="28">
    <location>
        <begin position="1655"/>
        <end position="1834"/>
    </location>
</feature>
<keyword evidence="6" id="KW-0489">Methyltransferase</keyword>
<evidence type="ECO:0000256" key="6">
    <source>
        <dbReference type="ARBA" id="ARBA00022603"/>
    </source>
</evidence>
<dbReference type="InterPro" id="IPR026890">
    <property type="entry name" value="Mononeg_mRNAcap"/>
</dbReference>
<dbReference type="GO" id="GO:0003968">
    <property type="term" value="F:RNA-directed RNA polymerase activity"/>
    <property type="evidence" value="ECO:0007669"/>
    <property type="project" value="UniProtKB-KW"/>
</dbReference>
<evidence type="ECO:0000256" key="1">
    <source>
        <dbReference type="ARBA" id="ARBA00004192"/>
    </source>
</evidence>
<dbReference type="GO" id="GO:0030430">
    <property type="term" value="C:host cell cytoplasm"/>
    <property type="evidence" value="ECO:0007669"/>
    <property type="project" value="UniProtKB-SubCell"/>
</dbReference>
<evidence type="ECO:0000256" key="16">
    <source>
        <dbReference type="ARBA" id="ARBA00023042"/>
    </source>
</evidence>
<dbReference type="Pfam" id="PF00946">
    <property type="entry name" value="Mononeg_RNA_pol"/>
    <property type="match status" value="1"/>
</dbReference>
<comment type="catalytic activity">
    <reaction evidence="26">
        <text>GTP + H2O = GDP + phosphate + H(+)</text>
        <dbReference type="Rhea" id="RHEA:19669"/>
        <dbReference type="ChEBI" id="CHEBI:15377"/>
        <dbReference type="ChEBI" id="CHEBI:15378"/>
        <dbReference type="ChEBI" id="CHEBI:37565"/>
        <dbReference type="ChEBI" id="CHEBI:43474"/>
        <dbReference type="ChEBI" id="CHEBI:58189"/>
    </reaction>
</comment>
<dbReference type="Pfam" id="PF14318">
    <property type="entry name" value="Mononeg_mRNAcap"/>
    <property type="match status" value="1"/>
</dbReference>
<keyword evidence="17" id="KW-1035">Host cytoplasm</keyword>
<evidence type="ECO:0000313" key="29">
    <source>
        <dbReference type="EMBL" id="CAI5383995.1"/>
    </source>
</evidence>
<keyword evidence="5 29" id="KW-0696">RNA-directed RNA polymerase</keyword>
<dbReference type="InterPro" id="IPR014023">
    <property type="entry name" value="Mononeg_RNA_pol_cat"/>
</dbReference>
<evidence type="ECO:0000256" key="22">
    <source>
        <dbReference type="ARBA" id="ARBA00030436"/>
    </source>
</evidence>
<keyword evidence="18" id="KW-0511">Multifunctional enzyme</keyword>
<evidence type="ECO:0000256" key="14">
    <source>
        <dbReference type="ARBA" id="ARBA00022844"/>
    </source>
</evidence>
<evidence type="ECO:0000259" key="28">
    <source>
        <dbReference type="PROSITE" id="PS51590"/>
    </source>
</evidence>
<dbReference type="GO" id="GO:0004482">
    <property type="term" value="F:mRNA 5'-cap (guanine-N7-)-methyltransferase activity"/>
    <property type="evidence" value="ECO:0007669"/>
    <property type="project" value="InterPro"/>
</dbReference>
<evidence type="ECO:0000256" key="15">
    <source>
        <dbReference type="ARBA" id="ARBA00022953"/>
    </source>
</evidence>
<organism evidence="29">
    <name type="scientific">Tree fern varicosa-like virus</name>
    <dbReference type="NCBI Taxonomy" id="2933191"/>
    <lineage>
        <taxon>Viruses</taxon>
        <taxon>Riboviria</taxon>
        <taxon>Orthornavirae</taxon>
        <taxon>Negarnaviricota</taxon>
        <taxon>Haploviricotina</taxon>
        <taxon>Monjiviricetes</taxon>
        <taxon>Mononegavirales</taxon>
        <taxon>Rhabdoviridae</taxon>
        <taxon>Betarhabdovirinae</taxon>
        <taxon>Varicosavirus</taxon>
        <taxon>Varicosavirus thrysopteris</taxon>
    </lineage>
</organism>
<dbReference type="InterPro" id="IPR025786">
    <property type="entry name" value="Mononega_L_MeTrfase"/>
</dbReference>
<protein>
    <recommendedName>
        <fullName evidence="23">Replicase</fullName>
        <ecNumber evidence="21">2.1.1.375</ecNumber>
        <ecNumber evidence="3">2.7.7.48</ecNumber>
        <ecNumber evidence="4">2.7.7.88</ecNumber>
    </recommendedName>
    <alternativeName>
        <fullName evidence="22">Transcriptase</fullName>
    </alternativeName>
</protein>
<evidence type="ECO:0000256" key="4">
    <source>
        <dbReference type="ARBA" id="ARBA00012582"/>
    </source>
</evidence>
<keyword evidence="15" id="KW-0693">Viral RNA replication</keyword>
<dbReference type="PROSITE" id="PS50526">
    <property type="entry name" value="RDRP_SSRNA_NEG_NONSEG"/>
    <property type="match status" value="1"/>
</dbReference>
<evidence type="ECO:0000256" key="18">
    <source>
        <dbReference type="ARBA" id="ARBA00023268"/>
    </source>
</evidence>
<dbReference type="PROSITE" id="PS51590">
    <property type="entry name" value="SAM_MT_MNV_L"/>
    <property type="match status" value="1"/>
</dbReference>
<evidence type="ECO:0000256" key="12">
    <source>
        <dbReference type="ARBA" id="ARBA00022801"/>
    </source>
</evidence>
<evidence type="ECO:0000256" key="26">
    <source>
        <dbReference type="ARBA" id="ARBA00048548"/>
    </source>
</evidence>
<evidence type="ECO:0000256" key="17">
    <source>
        <dbReference type="ARBA" id="ARBA00023200"/>
    </source>
</evidence>
<evidence type="ECO:0000256" key="8">
    <source>
        <dbReference type="ARBA" id="ARBA00022679"/>
    </source>
</evidence>
<reference evidence="29" key="1">
    <citation type="submission" date="2022-11" db="EMBL/GenBank/DDBJ databases">
        <authorList>
            <person name="Mifsud CO J."/>
            <person name="Holmes C E."/>
            <person name="Gallagher V R."/>
            <person name="Geoghegan L J."/>
        </authorList>
    </citation>
    <scope>NUCLEOTIDE SEQUENCE</scope>
</reference>
<evidence type="ECO:0000256" key="9">
    <source>
        <dbReference type="ARBA" id="ARBA00022691"/>
    </source>
</evidence>
<evidence type="ECO:0000256" key="7">
    <source>
        <dbReference type="ARBA" id="ARBA00022664"/>
    </source>
</evidence>
<dbReference type="EC" id="2.1.1.375" evidence="21"/>
<evidence type="ECO:0000256" key="11">
    <source>
        <dbReference type="ARBA" id="ARBA00022741"/>
    </source>
</evidence>
<comment type="catalytic activity">
    <reaction evidence="25">
        <text>a 5'-end (5'-triphosphoguanosine)-adenylyl-adenylyl-cytidylyl-adenosine in mRNA + 2 S-adenosyl-L-methionine = a 5'-end (N(7)-methyl 5'-triphosphoguanosine)-(2'-O-methyladenylyl)-adenylyl-cytidylyl-adenosine in mRNA + 2 S-adenosyl-L-homocysteine + H(+)</text>
        <dbReference type="Rhea" id="RHEA:65376"/>
        <dbReference type="Rhea" id="RHEA-COMP:16797"/>
        <dbReference type="Rhea" id="RHEA-COMP:16798"/>
        <dbReference type="ChEBI" id="CHEBI:15378"/>
        <dbReference type="ChEBI" id="CHEBI:57856"/>
        <dbReference type="ChEBI" id="CHEBI:59789"/>
        <dbReference type="ChEBI" id="CHEBI:156483"/>
        <dbReference type="ChEBI" id="CHEBI:156484"/>
        <dbReference type="EC" id="2.1.1.375"/>
    </reaction>
</comment>
<sequence length="2065" mass="235430">MTLRFIECLECPLFHFSRLSTMSGGLHFSGVEYGDVFNELDGGSVVDERPLQDLHLGSAINLDEIEECLYPGKTPYRIMVSRYTKSDIDEIAKHWGVETYTSEVGFLEPSLDVCKCHDDVEHVSYPVAERILDILKEALTIRDIRIPISVFENNLSSGPILINRTWWTCFNTLLHGICLQSEISRGGSSLHYTDCKRVGRFAHFVLKTSTSDYECMVARNACAIRTADTYRVWVSTFENVLLLLDTLGQRICAQISSQVTARYQTLGSIAPATLHKMLDIGDTILRVWKNDGFEVIGMFEALVVATILRNSPDKIHDQDAFMVSCLDEISQMVDDLGNIEEGRDAIDELLKLLDQEPMHILSNLFCLYRIWGHPRVNIYEGMKKVHDLGTIEKEIPSVMPTIVLRQFRKMLLISYYRKHKVYPAVNFKGDTYINDQIRQGYPIDERHASYSIDDFDKVELSQIWKIPETYDICHTLNDKAVSPNKSELIESINHGDGTRCGIKRRGIYRWMTGQSIRCSEFLNKVDSEGIDDDAKIIGMYEKEREIKTKARMFSLMSEEMRTYFILTEELIANYVLPLFPEITMKDSLNVLLKKLWTAGGRRSKGAKHTNINIDFSKWNTNMRDALNQLLFSELDKLFGFDNLIARTHQIFTESYIYSASGKYVPEVVDDVLIPDPPMAYYGHLGGFEGLRQKGWTLTTVLILAYISDEMRIRAGLMGQGDNQVVRIYMPLYRWNNYELTEEQQVEEARIITREFLGKMDVYYTLARLPIKLRETWTSCRLFMYGKYMMLDGQALPQWNKKILRSYALSNEGALTISGVIGTIATNMAAAASVSEHPDVMYAIYLFLGCWSLSYLLEYHPFTRKSIIHSNEKSVLIPIRGRHREIKMTQINSSVLTAMLLTVPTSVGGSVCIPLTSFIIRGFPDQVSEGYSWVKLLCSVESEYLPYYRNWYTFLSNDTVEPDMLVQSPMSLNHKKPPTPGMQSRQDVRDWLLSGTFPENQFLRDMGPIMSSFARKEICCSLLTDPMNPLVTNEVYNTFPHVYLDGILCRIENTRTIKKLILKRTTRSPIITKMMGSEHNHMKYVWWRSCQTGETYSLCATEQARQARNIGWQREIVGVTTPHPIEVLHKDTCGLPGSECPPTDYIYVKTDQNGDFAPYLGSKVKTKVMSLQDAEARKEPLIKTGARIARYMQWINLGENMKELVLKNVGTVCDISIYDTFVDDDPSGGLYTGSVDHRFNPAAMSDGCFINYVPQIGQTVFMSSDNMPKYGRGQTNYTFLFQAMYGYIQYISAHFSYRAFKHYHVSCPTCIVPTNEEVPDIMPIGSCITNALSETVVDKIRETLGFLEVKPSIIINQVQEIVGPRVLMDRVSNKQIGRGVVWALAMQIANKITHYKENISDSVGVEDLQEYPRIYSYKIHRDLLLYRVAVCMIIIQSVTLNIVPHGRNMSRLKRRVQDSLLSTPLTTFKGIGSLSLGRTSSGRLPINELISESGSYPETVTSLLKSVKTSLVMVVNCIGRINAEPTGIFVIPEGMLHKREHLYMVCLRCFINDGCAELISRMHEDIKHEGSPDYKQCRHGCVSKQIMSCRFVKCSLDKMFKALSVKPPINNLVYSLPVLVAPQVLSIMTYSDGRDRTSYSNFIGPINDFEHVRDSMSIHLPTTSVYKWSHVISVIQSRDKVIVLGDGTGGTSMVISSKFKTSIIYPCALLETRSIVPQDSYALYPVLSRNLANVRYDILERVPDNITSKFWGPHLLEEVTTMGASDVLIVSDIEGVKSNIILGSLQENIPDGTAVCVKVYLRDFEDDHIGLRGWTEIQLIFTPYANLHYSEAFFYAIKSKTSCHVDIQSLWSQSNKGMRDCVLIYDEDMINRMIKQIDIAYRPAIDLSINLAISHLLSLSVMVTREQLRLSPDELYGYITQYINTHYKFIQDRISIRDSRILTPGMISKVRRAWKLVMVVICGSEITNNREFNELDIVRNPLRKEKKELNISFIKSAQPFPLTKKDCQAARALLSYRRSINISPCDPPSWGQLKESRLHQSLFRRSFAWTLMSYSSSECIDYTETE</sequence>
<evidence type="ECO:0000259" key="27">
    <source>
        <dbReference type="PROSITE" id="PS50526"/>
    </source>
</evidence>
<feature type="domain" description="RdRp catalytic" evidence="27">
    <location>
        <begin position="607"/>
        <end position="792"/>
    </location>
</feature>
<accession>A0A9C7GWP0</accession>
<evidence type="ECO:0000256" key="19">
    <source>
        <dbReference type="ARBA" id="ARBA00024494"/>
    </source>
</evidence>
<evidence type="ECO:0000256" key="10">
    <source>
        <dbReference type="ARBA" id="ARBA00022695"/>
    </source>
</evidence>
<keyword evidence="10" id="KW-0548">Nucleotidyltransferase</keyword>
<evidence type="ECO:0000256" key="24">
    <source>
        <dbReference type="ARBA" id="ARBA00047332"/>
    </source>
</evidence>
<keyword evidence="12" id="KW-0378">Hydrolase</keyword>
<evidence type="ECO:0000256" key="21">
    <source>
        <dbReference type="ARBA" id="ARBA00026099"/>
    </source>
</evidence>
<evidence type="ECO:0000256" key="2">
    <source>
        <dbReference type="ARBA" id="ARBA00004328"/>
    </source>
</evidence>
<evidence type="ECO:0000256" key="20">
    <source>
        <dbReference type="ARBA" id="ARBA00024499"/>
    </source>
</evidence>